<dbReference type="STRING" id="33528.ENSGAFP00000011772"/>
<keyword evidence="6 10" id="KW-0297">G-protein coupled receptor</keyword>
<dbReference type="GO" id="GO:0004983">
    <property type="term" value="F:neuropeptide Y receptor activity"/>
    <property type="evidence" value="ECO:0007669"/>
    <property type="project" value="InterPro"/>
</dbReference>
<accession>A0A315W583</accession>
<proteinExistence type="inferred from homology"/>
<dbReference type="PRINTS" id="PR01012">
    <property type="entry name" value="NRPEPTIDEYR"/>
</dbReference>
<feature type="transmembrane region" description="Helical" evidence="11">
    <location>
        <begin position="392"/>
        <end position="414"/>
    </location>
</feature>
<dbReference type="AlphaFoldDB" id="A0A315W583"/>
<comment type="caution">
    <text evidence="14">The sequence shown here is derived from an EMBL/GenBank/DDBJ whole genome shotgun (WGS) entry which is preliminary data.</text>
</comment>
<dbReference type="PANTHER" id="PTHR24235:SF25">
    <property type="entry name" value="NEUROPEPTIDE Y RECEPTOR TYPE 4-RELATED"/>
    <property type="match status" value="1"/>
</dbReference>
<feature type="transmembrane region" description="Helical" evidence="11">
    <location>
        <begin position="210"/>
        <end position="229"/>
    </location>
</feature>
<evidence type="ECO:0000313" key="14">
    <source>
        <dbReference type="EMBL" id="PWA26948.1"/>
    </source>
</evidence>
<evidence type="ECO:0000256" key="5">
    <source>
        <dbReference type="ARBA" id="ARBA00022989"/>
    </source>
</evidence>
<name>A0A315W583_GAMAF</name>
<feature type="chain" id="PRO_5016340029" description="G-protein coupled receptors family 1 profile domain-containing protein" evidence="12">
    <location>
        <begin position="17"/>
        <end position="486"/>
    </location>
</feature>
<dbReference type="InterPro" id="IPR000351">
    <property type="entry name" value="NPY1_rcpt"/>
</dbReference>
<reference evidence="14 15" key="1">
    <citation type="journal article" date="2018" name="G3 (Bethesda)">
        <title>A High-Quality Reference Genome for the Invasive Mosquitofish Gambusia affinis Using a Chicago Library.</title>
        <authorList>
            <person name="Hoffberg S.L."/>
            <person name="Troendle N.J."/>
            <person name="Glenn T.C."/>
            <person name="Mahmud O."/>
            <person name="Louha S."/>
            <person name="Chalopin D."/>
            <person name="Bennetzen J.L."/>
            <person name="Mauricio R."/>
        </authorList>
    </citation>
    <scope>NUCLEOTIDE SEQUENCE [LARGE SCALE GENOMIC DNA]</scope>
    <source>
        <strain evidence="14">NE01/NJP1002.9</strain>
        <tissue evidence="14">Muscle</tissue>
    </source>
</reference>
<evidence type="ECO:0000256" key="11">
    <source>
        <dbReference type="SAM" id="Phobius"/>
    </source>
</evidence>
<evidence type="ECO:0000256" key="10">
    <source>
        <dbReference type="RuleBase" id="RU000688"/>
    </source>
</evidence>
<evidence type="ECO:0000256" key="2">
    <source>
        <dbReference type="ARBA" id="ARBA00010663"/>
    </source>
</evidence>
<evidence type="ECO:0000256" key="4">
    <source>
        <dbReference type="ARBA" id="ARBA00022692"/>
    </source>
</evidence>
<comment type="similarity">
    <text evidence="2 10">Belongs to the G-protein coupled receptor 1 family.</text>
</comment>
<keyword evidence="5 11" id="KW-1133">Transmembrane helix</keyword>
<dbReference type="PRINTS" id="PR01013">
    <property type="entry name" value="NRPEPTIDEY1R"/>
</dbReference>
<dbReference type="InterPro" id="IPR000611">
    <property type="entry name" value="NPY_rcpt"/>
</dbReference>
<comment type="subcellular location">
    <subcellularLocation>
        <location evidence="1">Membrane</location>
        <topology evidence="1">Multi-pass membrane protein</topology>
    </subcellularLocation>
</comment>
<dbReference type="GO" id="GO:0005886">
    <property type="term" value="C:plasma membrane"/>
    <property type="evidence" value="ECO:0007669"/>
    <property type="project" value="TreeGrafter"/>
</dbReference>
<dbReference type="Proteomes" id="UP000250572">
    <property type="component" value="Unassembled WGS sequence"/>
</dbReference>
<feature type="transmembrane region" description="Helical" evidence="11">
    <location>
        <begin position="249"/>
        <end position="272"/>
    </location>
</feature>
<dbReference type="SUPFAM" id="SSF81321">
    <property type="entry name" value="Family A G protein-coupled receptor-like"/>
    <property type="match status" value="1"/>
</dbReference>
<evidence type="ECO:0000256" key="6">
    <source>
        <dbReference type="ARBA" id="ARBA00023040"/>
    </source>
</evidence>
<dbReference type="PROSITE" id="PS50262">
    <property type="entry name" value="G_PROTEIN_RECEP_F1_2"/>
    <property type="match status" value="1"/>
</dbReference>
<organism evidence="14 15">
    <name type="scientific">Gambusia affinis</name>
    <name type="common">Western mosquitofish</name>
    <name type="synonym">Heterandria affinis</name>
    <dbReference type="NCBI Taxonomy" id="33528"/>
    <lineage>
        <taxon>Eukaryota</taxon>
        <taxon>Metazoa</taxon>
        <taxon>Chordata</taxon>
        <taxon>Craniata</taxon>
        <taxon>Vertebrata</taxon>
        <taxon>Euteleostomi</taxon>
        <taxon>Actinopterygii</taxon>
        <taxon>Neopterygii</taxon>
        <taxon>Teleostei</taxon>
        <taxon>Neoteleostei</taxon>
        <taxon>Acanthomorphata</taxon>
        <taxon>Ovalentaria</taxon>
        <taxon>Atherinomorphae</taxon>
        <taxon>Cyprinodontiformes</taxon>
        <taxon>Poeciliidae</taxon>
        <taxon>Poeciliinae</taxon>
        <taxon>Gambusia</taxon>
    </lineage>
</organism>
<keyword evidence="15" id="KW-1185">Reference proteome</keyword>
<keyword evidence="4 10" id="KW-0812">Transmembrane</keyword>
<dbReference type="Gene3D" id="1.20.1070.10">
    <property type="entry name" value="Rhodopsin 7-helix transmembrane proteins"/>
    <property type="match status" value="1"/>
</dbReference>
<dbReference type="EMBL" id="NHOQ01001156">
    <property type="protein sequence ID" value="PWA26948.1"/>
    <property type="molecule type" value="Genomic_DNA"/>
</dbReference>
<keyword evidence="9 10" id="KW-0807">Transducer</keyword>
<keyword evidence="8 10" id="KW-0675">Receptor</keyword>
<evidence type="ECO:0000256" key="8">
    <source>
        <dbReference type="ARBA" id="ARBA00023170"/>
    </source>
</evidence>
<dbReference type="GO" id="GO:0043005">
    <property type="term" value="C:neuron projection"/>
    <property type="evidence" value="ECO:0007669"/>
    <property type="project" value="TreeGrafter"/>
</dbReference>
<evidence type="ECO:0000256" key="7">
    <source>
        <dbReference type="ARBA" id="ARBA00023136"/>
    </source>
</evidence>
<keyword evidence="3" id="KW-0597">Phosphoprotein</keyword>
<dbReference type="InterPro" id="IPR017452">
    <property type="entry name" value="GPCR_Rhodpsn_7TM"/>
</dbReference>
<sequence length="486" mass="54374">MLTPGLLLLLGGGGSTLHTYQTVTPRGPSGTLKGHLRGRREFFSLTNPIEKPSVCPSKTTAPTIFLNLHGSEGVVHHHVRLTSVCLCRSIHVVCFWSKTVGSCSLRSGQKFYTCETPDTVLSIHQLSMPRCRVGSLCPVVIGREVYLHATQEVICQCWCKSQFSHQSVEKLALSDFHTRRSWVRFPDPANVCRTSSPLFFPLSCQPTVTPFVQCMSVTVSIFSLVLIALERHQLILHPTGWTPAAGHSYLAVGLTWLVGCFISLPFLSFNILTNDPFQNISLPSNPFRDHLICMELWPSDKHRLAYTTSLLIFQYCLPLLLVLLCYLRIFIRLRRRRDMLERSRRTRGAQRINVMLLAIVIAFALCWLPLNVFNTLFDWHHQALPKCQHDAVFSACHLTAMASTCINPVVYGFLNSNFQRELRTTLQRCQCGTRAGESYESFPLSTVGSEGITKATSLNRMGSVCVPSPKPEISSALLSKTLPANL</sequence>
<feature type="domain" description="G-protein coupled receptors family 1 profile" evidence="13">
    <location>
        <begin position="211"/>
        <end position="411"/>
    </location>
</feature>
<protein>
    <recommendedName>
        <fullName evidence="13">G-protein coupled receptors family 1 profile domain-containing protein</fullName>
    </recommendedName>
</protein>
<dbReference type="Pfam" id="PF00001">
    <property type="entry name" value="7tm_1"/>
    <property type="match status" value="1"/>
</dbReference>
<feature type="transmembrane region" description="Helical" evidence="11">
    <location>
        <begin position="304"/>
        <end position="331"/>
    </location>
</feature>
<evidence type="ECO:0000256" key="12">
    <source>
        <dbReference type="SAM" id="SignalP"/>
    </source>
</evidence>
<dbReference type="GO" id="GO:0042923">
    <property type="term" value="F:neuropeptide binding"/>
    <property type="evidence" value="ECO:0007669"/>
    <property type="project" value="TreeGrafter"/>
</dbReference>
<feature type="signal peptide" evidence="12">
    <location>
        <begin position="1"/>
        <end position="16"/>
    </location>
</feature>
<keyword evidence="7 11" id="KW-0472">Membrane</keyword>
<dbReference type="PROSITE" id="PS00237">
    <property type="entry name" value="G_PROTEIN_RECEP_F1_1"/>
    <property type="match status" value="1"/>
</dbReference>
<evidence type="ECO:0000313" key="15">
    <source>
        <dbReference type="Proteomes" id="UP000250572"/>
    </source>
</evidence>
<keyword evidence="12" id="KW-0732">Signal</keyword>
<gene>
    <name evidence="14" type="ORF">CCH79_00001301</name>
</gene>
<evidence type="ECO:0000259" key="13">
    <source>
        <dbReference type="PROSITE" id="PS50262"/>
    </source>
</evidence>
<evidence type="ECO:0000256" key="1">
    <source>
        <dbReference type="ARBA" id="ARBA00004141"/>
    </source>
</evidence>
<feature type="transmembrane region" description="Helical" evidence="11">
    <location>
        <begin position="352"/>
        <end position="372"/>
    </location>
</feature>
<dbReference type="PRINTS" id="PR00237">
    <property type="entry name" value="GPCRRHODOPSN"/>
</dbReference>
<dbReference type="InterPro" id="IPR000276">
    <property type="entry name" value="GPCR_Rhodpsn"/>
</dbReference>
<evidence type="ECO:0000256" key="9">
    <source>
        <dbReference type="ARBA" id="ARBA00023224"/>
    </source>
</evidence>
<evidence type="ECO:0000256" key="3">
    <source>
        <dbReference type="ARBA" id="ARBA00022553"/>
    </source>
</evidence>
<dbReference type="PANTHER" id="PTHR24235">
    <property type="entry name" value="NEUROPEPTIDE Y RECEPTOR"/>
    <property type="match status" value="1"/>
</dbReference>